<keyword evidence="5" id="KW-0698">rRNA processing</keyword>
<feature type="domain" description="Exoribonuclease phosphorolytic" evidence="10">
    <location>
        <begin position="46"/>
        <end position="174"/>
    </location>
</feature>
<dbReference type="InterPro" id="IPR001247">
    <property type="entry name" value="ExoRNase_PH_dom1"/>
</dbReference>
<dbReference type="InterPro" id="IPR036345">
    <property type="entry name" value="ExoRNase_PH_dom2_sf"/>
</dbReference>
<dbReference type="InterPro" id="IPR050080">
    <property type="entry name" value="RNase_PH"/>
</dbReference>
<dbReference type="EMBL" id="CAFZ01000201">
    <property type="protein sequence ID" value="CCA73082.1"/>
    <property type="molecule type" value="Genomic_DNA"/>
</dbReference>
<comment type="subcellular location">
    <subcellularLocation>
        <location evidence="2">Cytoplasm</location>
    </subcellularLocation>
    <subcellularLocation>
        <location evidence="1">Nucleus</location>
    </subcellularLocation>
</comment>
<dbReference type="GO" id="GO:0005730">
    <property type="term" value="C:nucleolus"/>
    <property type="evidence" value="ECO:0007669"/>
    <property type="project" value="TreeGrafter"/>
</dbReference>
<evidence type="ECO:0000313" key="12">
    <source>
        <dbReference type="Proteomes" id="UP000007148"/>
    </source>
</evidence>
<evidence type="ECO:0000259" key="10">
    <source>
        <dbReference type="Pfam" id="PF01138"/>
    </source>
</evidence>
<accession>G4TP39</accession>
<keyword evidence="8" id="KW-0539">Nucleus</keyword>
<dbReference type="Proteomes" id="UP000007148">
    <property type="component" value="Unassembled WGS sequence"/>
</dbReference>
<evidence type="ECO:0000256" key="3">
    <source>
        <dbReference type="ARBA" id="ARBA00006678"/>
    </source>
</evidence>
<dbReference type="FunCoup" id="G4TP39">
    <property type="interactions" value="125"/>
</dbReference>
<comment type="similarity">
    <text evidence="3">Belongs to the RNase PH family.</text>
</comment>
<dbReference type="InterPro" id="IPR027408">
    <property type="entry name" value="PNPase/RNase_PH_dom_sf"/>
</dbReference>
<dbReference type="OrthoDB" id="2504340at2759"/>
<sequence>MAAPAFDRRRVNGPEESFPPIFIDDERLEPLNSDNKRRDGRASEDLRPIFLTTGLVSQANGSAYIETGNTKIACAVYAPRQLKNTQYSDIGRLNVEVKFAPFSSVRRRAHLRDVEDRTIGQLVHQSLLPAIQLHLFPKSSIDVFITVIENDGLEGCVASASIAASTALADAGIEMDGMVVACCAALYKDRIWMDPVTSERLAARGALLLAGIPALGTITNIWQSGNVTTKEALQCIEVCYAQFKDIHDVVVEAIKQSKRAKEAQNAA</sequence>
<dbReference type="AlphaFoldDB" id="G4TP39"/>
<dbReference type="GO" id="GO:0071051">
    <property type="term" value="P:poly(A)-dependent snoRNA 3'-end processing"/>
    <property type="evidence" value="ECO:0007669"/>
    <property type="project" value="TreeGrafter"/>
</dbReference>
<dbReference type="SUPFAM" id="SSF55666">
    <property type="entry name" value="Ribonuclease PH domain 2-like"/>
    <property type="match status" value="1"/>
</dbReference>
<dbReference type="GO" id="GO:0034475">
    <property type="term" value="P:U4 snRNA 3'-end processing"/>
    <property type="evidence" value="ECO:0007669"/>
    <property type="project" value="TreeGrafter"/>
</dbReference>
<keyword evidence="4" id="KW-0963">Cytoplasm</keyword>
<name>G4TP39_SERID</name>
<dbReference type="STRING" id="1109443.G4TP39"/>
<evidence type="ECO:0000256" key="7">
    <source>
        <dbReference type="ARBA" id="ARBA00022884"/>
    </source>
</evidence>
<dbReference type="PANTHER" id="PTHR11953">
    <property type="entry name" value="EXOSOME COMPLEX COMPONENT"/>
    <property type="match status" value="1"/>
</dbReference>
<dbReference type="InParanoid" id="G4TP39"/>
<dbReference type="GO" id="GO:0000176">
    <property type="term" value="C:nuclear exosome (RNase complex)"/>
    <property type="evidence" value="ECO:0007669"/>
    <property type="project" value="TreeGrafter"/>
</dbReference>
<evidence type="ECO:0000256" key="4">
    <source>
        <dbReference type="ARBA" id="ARBA00022490"/>
    </source>
</evidence>
<dbReference type="GO" id="GO:0000177">
    <property type="term" value="C:cytoplasmic exosome (RNase complex)"/>
    <property type="evidence" value="ECO:0007669"/>
    <property type="project" value="TreeGrafter"/>
</dbReference>
<dbReference type="PANTHER" id="PTHR11953:SF2">
    <property type="entry name" value="EXOSOME COMPLEX COMPONENT MTR3"/>
    <property type="match status" value="1"/>
</dbReference>
<evidence type="ECO:0000256" key="1">
    <source>
        <dbReference type="ARBA" id="ARBA00004123"/>
    </source>
</evidence>
<evidence type="ECO:0000256" key="9">
    <source>
        <dbReference type="SAM" id="MobiDB-lite"/>
    </source>
</evidence>
<reference evidence="11 12" key="1">
    <citation type="journal article" date="2011" name="PLoS Pathog.">
        <title>Endophytic Life Strategies Decoded by Genome and Transcriptome Analyses of the Mutualistic Root Symbiont Piriformospora indica.</title>
        <authorList>
            <person name="Zuccaro A."/>
            <person name="Lahrmann U."/>
            <person name="Guldener U."/>
            <person name="Langen G."/>
            <person name="Pfiffi S."/>
            <person name="Biedenkopf D."/>
            <person name="Wong P."/>
            <person name="Samans B."/>
            <person name="Grimm C."/>
            <person name="Basiewicz M."/>
            <person name="Murat C."/>
            <person name="Martin F."/>
            <person name="Kogel K.H."/>
        </authorList>
    </citation>
    <scope>NUCLEOTIDE SEQUENCE [LARGE SCALE GENOMIC DNA]</scope>
    <source>
        <strain evidence="11 12">DSM 11827</strain>
    </source>
</reference>
<dbReference type="HOGENOM" id="CLU_063514_1_2_1"/>
<feature type="compositionally biased region" description="Basic and acidic residues" evidence="9">
    <location>
        <begin position="1"/>
        <end position="13"/>
    </location>
</feature>
<dbReference type="CDD" id="cd11371">
    <property type="entry name" value="RNase_PH_MTR3"/>
    <property type="match status" value="1"/>
</dbReference>
<dbReference type="InterPro" id="IPR020568">
    <property type="entry name" value="Ribosomal_Su5_D2-typ_SF"/>
</dbReference>
<feature type="region of interest" description="Disordered" evidence="9">
    <location>
        <begin position="1"/>
        <end position="22"/>
    </location>
</feature>
<keyword evidence="7" id="KW-0694">RNA-binding</keyword>
<evidence type="ECO:0000256" key="6">
    <source>
        <dbReference type="ARBA" id="ARBA00022835"/>
    </source>
</evidence>
<dbReference type="Gene3D" id="3.30.230.70">
    <property type="entry name" value="GHMP Kinase, N-terminal domain"/>
    <property type="match status" value="1"/>
</dbReference>
<evidence type="ECO:0000256" key="2">
    <source>
        <dbReference type="ARBA" id="ARBA00004496"/>
    </source>
</evidence>
<dbReference type="Pfam" id="PF01138">
    <property type="entry name" value="RNase_PH"/>
    <property type="match status" value="1"/>
</dbReference>
<dbReference type="GO" id="GO:0016075">
    <property type="term" value="P:rRNA catabolic process"/>
    <property type="evidence" value="ECO:0007669"/>
    <property type="project" value="TreeGrafter"/>
</dbReference>
<keyword evidence="6" id="KW-0271">Exosome</keyword>
<organism evidence="11 12">
    <name type="scientific">Serendipita indica (strain DSM 11827)</name>
    <name type="common">Root endophyte fungus</name>
    <name type="synonym">Piriformospora indica</name>
    <dbReference type="NCBI Taxonomy" id="1109443"/>
    <lineage>
        <taxon>Eukaryota</taxon>
        <taxon>Fungi</taxon>
        <taxon>Dikarya</taxon>
        <taxon>Basidiomycota</taxon>
        <taxon>Agaricomycotina</taxon>
        <taxon>Agaricomycetes</taxon>
        <taxon>Sebacinales</taxon>
        <taxon>Serendipitaceae</taxon>
        <taxon>Serendipita</taxon>
    </lineage>
</organism>
<protein>
    <recommendedName>
        <fullName evidence="10">Exoribonuclease phosphorolytic domain-containing protein</fullName>
    </recommendedName>
</protein>
<gene>
    <name evidence="11" type="ORF">PIIN_07036</name>
</gene>
<dbReference type="GO" id="GO:0006364">
    <property type="term" value="P:rRNA processing"/>
    <property type="evidence" value="ECO:0007669"/>
    <property type="project" value="UniProtKB-KW"/>
</dbReference>
<evidence type="ECO:0000313" key="11">
    <source>
        <dbReference type="EMBL" id="CCA73082.1"/>
    </source>
</evidence>
<dbReference type="OMA" id="MCCVYGP"/>
<comment type="caution">
    <text evidence="11">The sequence shown here is derived from an EMBL/GenBank/DDBJ whole genome shotgun (WGS) entry which is preliminary data.</text>
</comment>
<proteinExistence type="inferred from homology"/>
<evidence type="ECO:0000256" key="5">
    <source>
        <dbReference type="ARBA" id="ARBA00022552"/>
    </source>
</evidence>
<dbReference type="GO" id="GO:0071028">
    <property type="term" value="P:nuclear mRNA surveillance"/>
    <property type="evidence" value="ECO:0007669"/>
    <property type="project" value="TreeGrafter"/>
</dbReference>
<dbReference type="SUPFAM" id="SSF54211">
    <property type="entry name" value="Ribosomal protein S5 domain 2-like"/>
    <property type="match status" value="1"/>
</dbReference>
<keyword evidence="12" id="KW-1185">Reference proteome</keyword>
<evidence type="ECO:0000256" key="8">
    <source>
        <dbReference type="ARBA" id="ARBA00023242"/>
    </source>
</evidence>
<dbReference type="eggNOG" id="KOG1068">
    <property type="taxonomic scope" value="Eukaryota"/>
</dbReference>
<dbReference type="GO" id="GO:0003723">
    <property type="term" value="F:RNA binding"/>
    <property type="evidence" value="ECO:0007669"/>
    <property type="project" value="UniProtKB-KW"/>
</dbReference>